<protein>
    <submittedName>
        <fullName evidence="2">Antirestriction protein</fullName>
    </submittedName>
</protein>
<dbReference type="Gene3D" id="3.30.70.3580">
    <property type="entry name" value="Antirestriction protein"/>
    <property type="match status" value="1"/>
</dbReference>
<accession>A0ABY4E0I1</accession>
<keyword evidence="3" id="KW-1185">Reference proteome</keyword>
<dbReference type="InterPro" id="IPR004914">
    <property type="entry name" value="Antirestrict"/>
</dbReference>
<dbReference type="Pfam" id="PF03230">
    <property type="entry name" value="Antirestrict"/>
    <property type="match status" value="1"/>
</dbReference>
<gene>
    <name evidence="2" type="ORF">LVJ82_12575</name>
</gene>
<sequence length="159" mass="17684">MSDIQTNKETLSQVSTNTNVLATTPINKTQCAIGQRLYFLPHYLGRAHAVFQNCLFYLAKQFLEPYDGGYWEFYHLSKGGFVMALDDDNTITVNSPNGSSATVDAETASIVVSLMTLSDLSFNLQTDSDELHKVITSFHALRDFALEHPSSNTILKLID</sequence>
<evidence type="ECO:0000313" key="3">
    <source>
        <dbReference type="Proteomes" id="UP000832011"/>
    </source>
</evidence>
<evidence type="ECO:0000313" key="2">
    <source>
        <dbReference type="EMBL" id="UOO88305.1"/>
    </source>
</evidence>
<evidence type="ECO:0000256" key="1">
    <source>
        <dbReference type="ARBA" id="ARBA00008618"/>
    </source>
</evidence>
<proteinExistence type="inferred from homology"/>
<reference evidence="2 3" key="1">
    <citation type="journal article" date="2022" name="Res Sq">
        <title>Evolution of multicellular longitudinally dividing oral cavity symbionts (Neisseriaceae).</title>
        <authorList>
            <person name="Nyongesa S."/>
            <person name="Weber P."/>
            <person name="Bernet E."/>
            <person name="Pullido F."/>
            <person name="Nieckarz M."/>
            <person name="Delaby M."/>
            <person name="Nieves C."/>
            <person name="Viehboeck T."/>
            <person name="Krause N."/>
            <person name="Rivera-Millot A."/>
            <person name="Nakamura A."/>
            <person name="Vischer N."/>
            <person name="VanNieuwenhze M."/>
            <person name="Brun Y."/>
            <person name="Cava F."/>
            <person name="Bulgheresi S."/>
            <person name="Veyrier F."/>
        </authorList>
    </citation>
    <scope>NUCLEOTIDE SEQUENCE [LARGE SCALE GENOMIC DNA]</scope>
    <source>
        <strain evidence="2 3">SN4</strain>
    </source>
</reference>
<name>A0ABY4E0I1_9NEIS</name>
<comment type="similarity">
    <text evidence="1">Belongs to the antirestriction protein family.</text>
</comment>
<dbReference type="InterPro" id="IPR042297">
    <property type="entry name" value="Antirestriction_sf"/>
</dbReference>
<dbReference type="RefSeq" id="WP_058358010.1">
    <property type="nucleotide sequence ID" value="NZ_CABKVG010000010.1"/>
</dbReference>
<dbReference type="EMBL" id="CP091511">
    <property type="protein sequence ID" value="UOO88305.1"/>
    <property type="molecule type" value="Genomic_DNA"/>
</dbReference>
<organism evidence="2 3">
    <name type="scientific">Vitreoscilla massiliensis</name>
    <dbReference type="NCBI Taxonomy" id="1689272"/>
    <lineage>
        <taxon>Bacteria</taxon>
        <taxon>Pseudomonadati</taxon>
        <taxon>Pseudomonadota</taxon>
        <taxon>Betaproteobacteria</taxon>
        <taxon>Neisseriales</taxon>
        <taxon>Neisseriaceae</taxon>
        <taxon>Vitreoscilla</taxon>
    </lineage>
</organism>
<dbReference type="Proteomes" id="UP000832011">
    <property type="component" value="Chromosome"/>
</dbReference>